<evidence type="ECO:0000313" key="1">
    <source>
        <dbReference type="EMBL" id="QXN90831.1"/>
    </source>
</evidence>
<organism evidence="1 2">
    <name type="scientific">Nocardia iowensis</name>
    <dbReference type="NCBI Taxonomy" id="204891"/>
    <lineage>
        <taxon>Bacteria</taxon>
        <taxon>Bacillati</taxon>
        <taxon>Actinomycetota</taxon>
        <taxon>Actinomycetes</taxon>
        <taxon>Mycobacteriales</taxon>
        <taxon>Nocardiaceae</taxon>
        <taxon>Nocardia</taxon>
    </lineage>
</organism>
<keyword evidence="2" id="KW-1185">Reference proteome</keyword>
<proteinExistence type="predicted"/>
<evidence type="ECO:0008006" key="3">
    <source>
        <dbReference type="Google" id="ProtNLM"/>
    </source>
</evidence>
<dbReference type="EMBL" id="CP078145">
    <property type="protein sequence ID" value="QXN90831.1"/>
    <property type="molecule type" value="Genomic_DNA"/>
</dbReference>
<sequence length="133" mass="15041">MPNTDASNLEAEVVAANQLLATWFGTDADPEILDRLAATQAETFSMVSIDRVRVSQSELLALLRQARNSRPGLEIQITDFEVLFSEGDVRVIRCMERHHFDGKRSDRWTTAVLTTQPTSPRFLWQALHESLVD</sequence>
<dbReference type="RefSeq" id="WP_218471698.1">
    <property type="nucleotide sequence ID" value="NZ_BAABJN010000006.1"/>
</dbReference>
<reference evidence="1 2" key="1">
    <citation type="submission" date="2021-07" db="EMBL/GenBank/DDBJ databases">
        <title>Whole Genome Sequence of Nocardia Iowensis.</title>
        <authorList>
            <person name="Lamm A."/>
            <person name="Collins-Fairclough A.M."/>
            <person name="Bunk B."/>
            <person name="Sproer C."/>
        </authorList>
    </citation>
    <scope>NUCLEOTIDE SEQUENCE [LARGE SCALE GENOMIC DNA]</scope>
    <source>
        <strain evidence="1 2">NRRL 5646</strain>
    </source>
</reference>
<dbReference type="InterPro" id="IPR016918">
    <property type="entry name" value="UCP029394"/>
</dbReference>
<name>A0ABX8RNF0_NOCIO</name>
<gene>
    <name evidence="1" type="ORF">KV110_36615</name>
</gene>
<dbReference type="Proteomes" id="UP000694257">
    <property type="component" value="Chromosome"/>
</dbReference>
<accession>A0ABX8RNF0</accession>
<protein>
    <recommendedName>
        <fullName evidence="3">DUF4440 domain-containing protein</fullName>
    </recommendedName>
</protein>
<dbReference type="PIRSF" id="PIRSF029394">
    <property type="entry name" value="UCP029394"/>
    <property type="match status" value="1"/>
</dbReference>
<evidence type="ECO:0000313" key="2">
    <source>
        <dbReference type="Proteomes" id="UP000694257"/>
    </source>
</evidence>